<name>A0AAU9I8F8_9CILI</name>
<evidence type="ECO:0000256" key="1">
    <source>
        <dbReference type="SAM" id="Phobius"/>
    </source>
</evidence>
<proteinExistence type="predicted"/>
<feature type="transmembrane region" description="Helical" evidence="1">
    <location>
        <begin position="12"/>
        <end position="34"/>
    </location>
</feature>
<evidence type="ECO:0000313" key="3">
    <source>
        <dbReference type="Proteomes" id="UP001162131"/>
    </source>
</evidence>
<dbReference type="EMBL" id="CAJZBQ010000001">
    <property type="protein sequence ID" value="CAG9309822.1"/>
    <property type="molecule type" value="Genomic_DNA"/>
</dbReference>
<organism evidence="2 3">
    <name type="scientific">Blepharisma stoltei</name>
    <dbReference type="NCBI Taxonomy" id="1481888"/>
    <lineage>
        <taxon>Eukaryota</taxon>
        <taxon>Sar</taxon>
        <taxon>Alveolata</taxon>
        <taxon>Ciliophora</taxon>
        <taxon>Postciliodesmatophora</taxon>
        <taxon>Heterotrichea</taxon>
        <taxon>Heterotrichida</taxon>
        <taxon>Blepharismidae</taxon>
        <taxon>Blepharisma</taxon>
    </lineage>
</organism>
<accession>A0AAU9I8F8</accession>
<dbReference type="AlphaFoldDB" id="A0AAU9I8F8"/>
<gene>
    <name evidence="2" type="ORF">BSTOLATCC_MIC37</name>
</gene>
<keyword evidence="1" id="KW-0472">Membrane</keyword>
<comment type="caution">
    <text evidence="2">The sequence shown here is derived from an EMBL/GenBank/DDBJ whole genome shotgun (WGS) entry which is preliminary data.</text>
</comment>
<feature type="transmembrane region" description="Helical" evidence="1">
    <location>
        <begin position="167"/>
        <end position="185"/>
    </location>
</feature>
<keyword evidence="1" id="KW-0812">Transmembrane</keyword>
<sequence length="237" mass="27625">MSFDSSVAGYAYWYYLYTAIGISSYSILSIFLVLSRLNKLLEKLLNHARSLALLLLPIIGNIIFVPMVLVLLSIFQCDQGIGQEITDSFIRHDCTNYCWDNKYVLPGVLSIISLGSYIPSAIYFRIYYENCNVYINIKMKPIFLIEKSICQVVMISMNKTVKFYDESLHGLCCIIIFAIFIALCFKQNPYNYYKWIFGWLFHISQFRGALLYHLSIGSQILIIYLYDIYFNIQYSLF</sequence>
<reference evidence="2" key="1">
    <citation type="submission" date="2021-09" db="EMBL/GenBank/DDBJ databases">
        <authorList>
            <consortium name="AG Swart"/>
            <person name="Singh M."/>
            <person name="Singh A."/>
            <person name="Seah K."/>
            <person name="Emmerich C."/>
        </authorList>
    </citation>
    <scope>NUCLEOTIDE SEQUENCE</scope>
    <source>
        <strain evidence="2">ATCC30299</strain>
    </source>
</reference>
<keyword evidence="3" id="KW-1185">Reference proteome</keyword>
<dbReference type="Proteomes" id="UP001162131">
    <property type="component" value="Unassembled WGS sequence"/>
</dbReference>
<feature type="transmembrane region" description="Helical" evidence="1">
    <location>
        <begin position="54"/>
        <end position="75"/>
    </location>
</feature>
<protein>
    <submittedName>
        <fullName evidence="2">Uncharacterized protein</fullName>
    </submittedName>
</protein>
<keyword evidence="1" id="KW-1133">Transmembrane helix</keyword>
<evidence type="ECO:0000313" key="2">
    <source>
        <dbReference type="EMBL" id="CAG9309822.1"/>
    </source>
</evidence>
<feature type="transmembrane region" description="Helical" evidence="1">
    <location>
        <begin position="206"/>
        <end position="226"/>
    </location>
</feature>